<proteinExistence type="predicted"/>
<feature type="region of interest" description="Disordered" evidence="1">
    <location>
        <begin position="169"/>
        <end position="196"/>
    </location>
</feature>
<gene>
    <name evidence="2" type="ORF">E3W66_03000</name>
</gene>
<dbReference type="Proteomes" id="UP000298133">
    <property type="component" value="Unassembled WGS sequence"/>
</dbReference>
<evidence type="ECO:0000256" key="1">
    <source>
        <dbReference type="SAM" id="MobiDB-lite"/>
    </source>
</evidence>
<accession>A0A4Y8UMR3</accession>
<evidence type="ECO:0000313" key="2">
    <source>
        <dbReference type="EMBL" id="TFH68929.1"/>
    </source>
</evidence>
<organism evidence="2 3">
    <name type="scientific">Gammaproteobacteria bacterium LSUCC0057</name>
    <dbReference type="NCBI Taxonomy" id="2559237"/>
    <lineage>
        <taxon>Bacteria</taxon>
        <taxon>Pseudomonadati</taxon>
        <taxon>Pseudomonadota</taxon>
        <taxon>Gammaproteobacteria</taxon>
        <taxon>Cellvibrionales</taxon>
        <taxon>Porticoccaceae</taxon>
        <taxon>SAR92 clade</taxon>
    </lineage>
</organism>
<dbReference type="EMBL" id="SPIA01000001">
    <property type="protein sequence ID" value="TFH68929.1"/>
    <property type="molecule type" value="Genomic_DNA"/>
</dbReference>
<dbReference type="AlphaFoldDB" id="A0A4Y8UMR3"/>
<comment type="caution">
    <text evidence="2">The sequence shown here is derived from an EMBL/GenBank/DDBJ whole genome shotgun (WGS) entry which is preliminary data.</text>
</comment>
<name>A0A4Y8UMR3_9GAMM</name>
<reference evidence="2 3" key="1">
    <citation type="submission" date="2019-03" db="EMBL/GenBank/DDBJ databases">
        <title>Draft genome of Gammaproteobacteria bacterium LSUCC0057, a member of the SAR92 clade.</title>
        <authorList>
            <person name="Lanclos V.C."/>
            <person name="Doiron C."/>
            <person name="Henson M.W."/>
            <person name="Thrash J.C."/>
        </authorList>
    </citation>
    <scope>NUCLEOTIDE SEQUENCE [LARGE SCALE GENOMIC DNA]</scope>
    <source>
        <strain evidence="2 3">LSUCC0057</strain>
    </source>
</reference>
<dbReference type="OrthoDB" id="288532at2"/>
<protein>
    <recommendedName>
        <fullName evidence="4">Sulfotransferase family protein</fullName>
    </recommendedName>
</protein>
<evidence type="ECO:0008006" key="4">
    <source>
        <dbReference type="Google" id="ProtNLM"/>
    </source>
</evidence>
<keyword evidence="3" id="KW-1185">Reference proteome</keyword>
<sequence length="224" mass="24809">MPLYKTEKGLLYFAHLPLAGGALFDRYLAARFGAPALHQPRYCGAPTSAASSPVQHIERQQFAKWFPANFLDYLLALVRHPTLRLVAAYQLRQRRTGDAELADFSSWLAGYAEAIASDSAKLPGDLRWQSSFLPPHCRLFKLEGGLEPVADYLDEQFGPASRELLKLPQAAAEQSSPRGGQPKAASDRPTPPVVTANDHRIIGEIYQRDFTLLSYPVSAPRVLH</sequence>
<evidence type="ECO:0000313" key="3">
    <source>
        <dbReference type="Proteomes" id="UP000298133"/>
    </source>
</evidence>